<dbReference type="UniPathway" id="UPA00031">
    <property type="reaction ID" value="UER00012"/>
</dbReference>
<evidence type="ECO:0000256" key="11">
    <source>
        <dbReference type="HAMAP-Rule" id="MF_01023"/>
    </source>
</evidence>
<dbReference type="InterPro" id="IPR015421">
    <property type="entry name" value="PyrdxlP-dep_Trfase_major"/>
</dbReference>
<dbReference type="GO" id="GO:0000105">
    <property type="term" value="P:L-histidine biosynthetic process"/>
    <property type="evidence" value="ECO:0007669"/>
    <property type="project" value="UniProtKB-UniRule"/>
</dbReference>
<comment type="subunit">
    <text evidence="4 11">Homodimer.</text>
</comment>
<dbReference type="PANTHER" id="PTHR43643:SF6">
    <property type="entry name" value="HISTIDINOL-PHOSPHATE AMINOTRANSFERASE"/>
    <property type="match status" value="1"/>
</dbReference>
<proteinExistence type="inferred from homology"/>
<evidence type="ECO:0000256" key="9">
    <source>
        <dbReference type="ARBA" id="ARBA00023102"/>
    </source>
</evidence>
<dbReference type="InterPro" id="IPR015424">
    <property type="entry name" value="PyrdxlP-dep_Trfase"/>
</dbReference>
<keyword evidence="8 11" id="KW-0663">Pyridoxal phosphate</keyword>
<keyword evidence="7 11" id="KW-0808">Transferase</keyword>
<evidence type="ECO:0000256" key="4">
    <source>
        <dbReference type="ARBA" id="ARBA00011738"/>
    </source>
</evidence>
<dbReference type="EMBL" id="NIQC01000012">
    <property type="protein sequence ID" value="OWZ83771.1"/>
    <property type="molecule type" value="Genomic_DNA"/>
</dbReference>
<dbReference type="GO" id="GO:0004400">
    <property type="term" value="F:histidinol-phosphate transaminase activity"/>
    <property type="evidence" value="ECO:0007669"/>
    <property type="project" value="UniProtKB-UniRule"/>
</dbReference>
<dbReference type="Proteomes" id="UP000214588">
    <property type="component" value="Unassembled WGS sequence"/>
</dbReference>
<comment type="similarity">
    <text evidence="3 11">Belongs to the class-II pyridoxal-phosphate-dependent aminotransferase family. Histidinol-phosphate aminotransferase subfamily.</text>
</comment>
<sequence>MVLMESLARRSILNLNKYVQGTTFEQVKKQYNLDNITKLSSNENPHGPSERAFKAIEEHSKNVSVYPDGSYQDLKERLSKLNNLDVNNIVLGNGSDELIKLLLAAFLNPGEKVITADITFSVYKHACTMMDGEIVKVPLKNFTHDLNGILDAITPNTKMIFICNPNNPTGTIVTHEQVQSFLDKLPSEVIVVFDEAYCEYVSSPNFPNTLEFIRQGYPVVSLRTFSKLYGLAGLRVGYGFAPKEVVDIIEKVRVPFNVNLIGYKAALASLDDTFHTKFSIKENNNGKVYLKNELEKLGLEVEPTEANFLLINVKGDDLKVTEELIKRGVIVRSGSHLGIKGYIRVTIGRREDNERLVEALSKINFQF</sequence>
<dbReference type="PANTHER" id="PTHR43643">
    <property type="entry name" value="HISTIDINOL-PHOSPHATE AMINOTRANSFERASE 2"/>
    <property type="match status" value="1"/>
</dbReference>
<dbReference type="InterPro" id="IPR015422">
    <property type="entry name" value="PyrdxlP-dep_Trfase_small"/>
</dbReference>
<dbReference type="Gene3D" id="3.40.640.10">
    <property type="entry name" value="Type I PLP-dependent aspartate aminotransferase-like (Major domain)"/>
    <property type="match status" value="1"/>
</dbReference>
<comment type="pathway">
    <text evidence="2 11">Amino-acid biosynthesis; L-histidine biosynthesis; L-histidine from 5-phospho-alpha-D-ribose 1-diphosphate: step 7/9.</text>
</comment>
<organism evidence="13 14">
    <name type="scientific">Natranaerobius trueperi</name>
    <dbReference type="NCBI Taxonomy" id="759412"/>
    <lineage>
        <taxon>Bacteria</taxon>
        <taxon>Bacillati</taxon>
        <taxon>Bacillota</taxon>
        <taxon>Clostridia</taxon>
        <taxon>Natranaerobiales</taxon>
        <taxon>Natranaerobiaceae</taxon>
        <taxon>Natranaerobius</taxon>
    </lineage>
</organism>
<keyword evidence="5 11" id="KW-0032">Aminotransferase</keyword>
<dbReference type="AlphaFoldDB" id="A0A226BXW9"/>
<keyword evidence="9 11" id="KW-0368">Histidine biosynthesis</keyword>
<evidence type="ECO:0000313" key="13">
    <source>
        <dbReference type="EMBL" id="OWZ83771.1"/>
    </source>
</evidence>
<dbReference type="NCBIfam" id="TIGR01141">
    <property type="entry name" value="hisC"/>
    <property type="match status" value="1"/>
</dbReference>
<dbReference type="Gene3D" id="3.90.1150.10">
    <property type="entry name" value="Aspartate Aminotransferase, domain 1"/>
    <property type="match status" value="1"/>
</dbReference>
<accession>A0A226BXW9</accession>
<dbReference type="CDD" id="cd00609">
    <property type="entry name" value="AAT_like"/>
    <property type="match status" value="1"/>
</dbReference>
<dbReference type="Pfam" id="PF00155">
    <property type="entry name" value="Aminotran_1_2"/>
    <property type="match status" value="1"/>
</dbReference>
<evidence type="ECO:0000256" key="1">
    <source>
        <dbReference type="ARBA" id="ARBA00001933"/>
    </source>
</evidence>
<gene>
    <name evidence="11" type="primary">hisC</name>
    <name evidence="13" type="ORF">CDO51_06670</name>
</gene>
<comment type="catalytic activity">
    <reaction evidence="10 11">
        <text>L-histidinol phosphate + 2-oxoglutarate = 3-(imidazol-4-yl)-2-oxopropyl phosphate + L-glutamate</text>
        <dbReference type="Rhea" id="RHEA:23744"/>
        <dbReference type="ChEBI" id="CHEBI:16810"/>
        <dbReference type="ChEBI" id="CHEBI:29985"/>
        <dbReference type="ChEBI" id="CHEBI:57766"/>
        <dbReference type="ChEBI" id="CHEBI:57980"/>
        <dbReference type="EC" id="2.6.1.9"/>
    </reaction>
</comment>
<protein>
    <recommendedName>
        <fullName evidence="11">Histidinol-phosphate aminotransferase</fullName>
        <ecNumber evidence="11">2.6.1.9</ecNumber>
    </recommendedName>
    <alternativeName>
        <fullName evidence="11">Imidazole acetol-phosphate transaminase</fullName>
    </alternativeName>
</protein>
<comment type="cofactor">
    <cofactor evidence="1 11">
        <name>pyridoxal 5'-phosphate</name>
        <dbReference type="ChEBI" id="CHEBI:597326"/>
    </cofactor>
</comment>
<evidence type="ECO:0000256" key="7">
    <source>
        <dbReference type="ARBA" id="ARBA00022679"/>
    </source>
</evidence>
<name>A0A226BXW9_9FIRM</name>
<evidence type="ECO:0000256" key="2">
    <source>
        <dbReference type="ARBA" id="ARBA00005011"/>
    </source>
</evidence>
<dbReference type="SUPFAM" id="SSF53383">
    <property type="entry name" value="PLP-dependent transferases"/>
    <property type="match status" value="1"/>
</dbReference>
<evidence type="ECO:0000313" key="14">
    <source>
        <dbReference type="Proteomes" id="UP000214588"/>
    </source>
</evidence>
<dbReference type="HAMAP" id="MF_01023">
    <property type="entry name" value="HisC_aminotrans_2"/>
    <property type="match status" value="1"/>
</dbReference>
<evidence type="ECO:0000256" key="6">
    <source>
        <dbReference type="ARBA" id="ARBA00022605"/>
    </source>
</evidence>
<evidence type="ECO:0000256" key="10">
    <source>
        <dbReference type="ARBA" id="ARBA00047481"/>
    </source>
</evidence>
<dbReference type="InterPro" id="IPR005861">
    <property type="entry name" value="HisP_aminotrans"/>
</dbReference>
<evidence type="ECO:0000256" key="5">
    <source>
        <dbReference type="ARBA" id="ARBA00022576"/>
    </source>
</evidence>
<feature type="modified residue" description="N6-(pyridoxal phosphate)lysine" evidence="11">
    <location>
        <position position="227"/>
    </location>
</feature>
<dbReference type="InterPro" id="IPR050106">
    <property type="entry name" value="HistidinolP_aminotransfase"/>
</dbReference>
<evidence type="ECO:0000256" key="3">
    <source>
        <dbReference type="ARBA" id="ARBA00007970"/>
    </source>
</evidence>
<dbReference type="EC" id="2.6.1.9" evidence="11"/>
<reference evidence="13 14" key="1">
    <citation type="submission" date="2017-06" db="EMBL/GenBank/DDBJ databases">
        <title>Draft Genome Sequence of Natranaerobius trueperi halophilic, alkalithermophilic bacteria from soda lakes.</title>
        <authorList>
            <person name="Zhao B."/>
        </authorList>
    </citation>
    <scope>NUCLEOTIDE SEQUENCE [LARGE SCALE GENOMIC DNA]</scope>
    <source>
        <strain evidence="13 14">DSM 18760</strain>
    </source>
</reference>
<evidence type="ECO:0000259" key="12">
    <source>
        <dbReference type="Pfam" id="PF00155"/>
    </source>
</evidence>
<dbReference type="InterPro" id="IPR004839">
    <property type="entry name" value="Aminotransferase_I/II_large"/>
</dbReference>
<keyword evidence="6 11" id="KW-0028">Amino-acid biosynthesis</keyword>
<dbReference type="GO" id="GO:0030170">
    <property type="term" value="F:pyridoxal phosphate binding"/>
    <property type="evidence" value="ECO:0007669"/>
    <property type="project" value="InterPro"/>
</dbReference>
<keyword evidence="14" id="KW-1185">Reference proteome</keyword>
<evidence type="ECO:0000256" key="8">
    <source>
        <dbReference type="ARBA" id="ARBA00022898"/>
    </source>
</evidence>
<comment type="caution">
    <text evidence="13">The sequence shown here is derived from an EMBL/GenBank/DDBJ whole genome shotgun (WGS) entry which is preliminary data.</text>
</comment>
<feature type="domain" description="Aminotransferase class I/classII large" evidence="12">
    <location>
        <begin position="35"/>
        <end position="360"/>
    </location>
</feature>